<feature type="domain" description="Major facilitator superfamily (MFS) profile" evidence="10">
    <location>
        <begin position="43"/>
        <end position="461"/>
    </location>
</feature>
<evidence type="ECO:0000259" key="11">
    <source>
        <dbReference type="PROSITE" id="PS51471"/>
    </source>
</evidence>
<reference evidence="12 13" key="1">
    <citation type="submission" date="2019-04" db="EMBL/GenBank/DDBJ databases">
        <title>Fungal friends and foes A comparative genomics study of 23 Aspergillus species from section Flavi.</title>
        <authorList>
            <consortium name="DOE Joint Genome Institute"/>
            <person name="Kjaerbolling I."/>
            <person name="Vesth T.C."/>
            <person name="Frisvad J.C."/>
            <person name="Nybo J.L."/>
            <person name="Theobald S."/>
            <person name="Kildgaard S."/>
            <person name="Petersen T.I."/>
            <person name="Kuo A."/>
            <person name="Sato A."/>
            <person name="Lyhne E.K."/>
            <person name="Kogle M.E."/>
            <person name="Wiebenga A."/>
            <person name="Kun R.S."/>
            <person name="Lubbers R.J."/>
            <person name="Makela M.R."/>
            <person name="Barry K."/>
            <person name="Chovatia M."/>
            <person name="Clum A."/>
            <person name="Daum C."/>
            <person name="Haridas S."/>
            <person name="He G."/>
            <person name="LaButti K."/>
            <person name="Lipzen A."/>
            <person name="Mondo S."/>
            <person name="Pangilinan J."/>
            <person name="Riley R."/>
            <person name="Salamov A."/>
            <person name="Simmons B.A."/>
            <person name="Magnuson J.K."/>
            <person name="Henrissat B."/>
            <person name="Mortensen U.H."/>
            <person name="Larsen T.O."/>
            <person name="De vries R.P."/>
            <person name="Grigoriev I.V."/>
            <person name="Machida M."/>
            <person name="Baker S.E."/>
            <person name="Andersen M.R."/>
        </authorList>
    </citation>
    <scope>NUCLEOTIDE SEQUENCE [LARGE SCALE GENOMIC DNA]</scope>
    <source>
        <strain evidence="12 13">CBS 117635</strain>
    </source>
</reference>
<evidence type="ECO:0000259" key="10">
    <source>
        <dbReference type="PROSITE" id="PS50850"/>
    </source>
</evidence>
<dbReference type="Pfam" id="PF14226">
    <property type="entry name" value="DIOX_N"/>
    <property type="match status" value="1"/>
</dbReference>
<gene>
    <name evidence="12" type="ORF">BDV30DRAFT_230134</name>
</gene>
<feature type="transmembrane region" description="Helical" evidence="9">
    <location>
        <begin position="432"/>
        <end position="452"/>
    </location>
</feature>
<dbReference type="GO" id="GO:0005886">
    <property type="term" value="C:plasma membrane"/>
    <property type="evidence" value="ECO:0007669"/>
    <property type="project" value="UniProtKB-SubCell"/>
</dbReference>
<dbReference type="Pfam" id="PF03171">
    <property type="entry name" value="2OG-FeII_Oxy"/>
    <property type="match status" value="1"/>
</dbReference>
<evidence type="ECO:0000256" key="2">
    <source>
        <dbReference type="ARBA" id="ARBA00022448"/>
    </source>
</evidence>
<keyword evidence="13" id="KW-1185">Reference proteome</keyword>
<dbReference type="GO" id="GO:0044283">
    <property type="term" value="P:small molecule biosynthetic process"/>
    <property type="evidence" value="ECO:0007669"/>
    <property type="project" value="UniProtKB-ARBA"/>
</dbReference>
<feature type="transmembrane region" description="Helical" evidence="9">
    <location>
        <begin position="398"/>
        <end position="420"/>
    </location>
</feature>
<feature type="transmembrane region" description="Helical" evidence="9">
    <location>
        <begin position="112"/>
        <end position="136"/>
    </location>
</feature>
<dbReference type="InterPro" id="IPR026992">
    <property type="entry name" value="DIOX_N"/>
</dbReference>
<keyword evidence="3" id="KW-1003">Cell membrane</keyword>
<organism evidence="12 13">
    <name type="scientific">Aspergillus minisclerotigenes</name>
    <dbReference type="NCBI Taxonomy" id="656917"/>
    <lineage>
        <taxon>Eukaryota</taxon>
        <taxon>Fungi</taxon>
        <taxon>Dikarya</taxon>
        <taxon>Ascomycota</taxon>
        <taxon>Pezizomycotina</taxon>
        <taxon>Eurotiomycetes</taxon>
        <taxon>Eurotiomycetidae</taxon>
        <taxon>Eurotiales</taxon>
        <taxon>Aspergillaceae</taxon>
        <taxon>Aspergillus</taxon>
        <taxon>Aspergillus subgen. Circumdati</taxon>
    </lineage>
</organism>
<evidence type="ECO:0000256" key="8">
    <source>
        <dbReference type="SAM" id="MobiDB-lite"/>
    </source>
</evidence>
<dbReference type="Proteomes" id="UP000326289">
    <property type="component" value="Unassembled WGS sequence"/>
</dbReference>
<dbReference type="GO" id="GO:0022857">
    <property type="term" value="F:transmembrane transporter activity"/>
    <property type="evidence" value="ECO:0007669"/>
    <property type="project" value="InterPro"/>
</dbReference>
<dbReference type="PANTHER" id="PTHR23502">
    <property type="entry name" value="MAJOR FACILITATOR SUPERFAMILY"/>
    <property type="match status" value="1"/>
</dbReference>
<dbReference type="PRINTS" id="PR00682">
    <property type="entry name" value="IPNSYNTHASE"/>
</dbReference>
<feature type="transmembrane region" description="Helical" evidence="9">
    <location>
        <begin position="341"/>
        <end position="360"/>
    </location>
</feature>
<dbReference type="FunFam" id="1.20.1250.20:FF:000011">
    <property type="entry name" value="MFS multidrug transporter, putative"/>
    <property type="match status" value="1"/>
</dbReference>
<keyword evidence="5 9" id="KW-1133">Transmembrane helix</keyword>
<dbReference type="InterPro" id="IPR036259">
    <property type="entry name" value="MFS_trans_sf"/>
</dbReference>
<comment type="similarity">
    <text evidence="7">Belongs to the major facilitator superfamily. DHA1 family. Polyamines/proton antiporter (TC 2.A.1.2.16) subfamily.</text>
</comment>
<evidence type="ECO:0000313" key="12">
    <source>
        <dbReference type="EMBL" id="KAB8269041.1"/>
    </source>
</evidence>
<evidence type="ECO:0000256" key="7">
    <source>
        <dbReference type="ARBA" id="ARBA00038459"/>
    </source>
</evidence>
<feature type="transmembrane region" description="Helical" evidence="9">
    <location>
        <begin position="254"/>
        <end position="277"/>
    </location>
</feature>
<dbReference type="InterPro" id="IPR011701">
    <property type="entry name" value="MFS"/>
</dbReference>
<feature type="transmembrane region" description="Helical" evidence="9">
    <location>
        <begin position="366"/>
        <end position="391"/>
    </location>
</feature>
<evidence type="ECO:0000256" key="1">
    <source>
        <dbReference type="ARBA" id="ARBA00004651"/>
    </source>
</evidence>
<dbReference type="PANTHER" id="PTHR23502:SF186">
    <property type="entry name" value="MAJOR FACILITATOR SUPERFAMILY (MFS) PROFILE DOMAIN-CONTAINING PROTEIN"/>
    <property type="match status" value="1"/>
</dbReference>
<dbReference type="InterPro" id="IPR044861">
    <property type="entry name" value="IPNS-like_FE2OG_OXY"/>
</dbReference>
<dbReference type="SUPFAM" id="SSF51197">
    <property type="entry name" value="Clavaminate synthase-like"/>
    <property type="match status" value="1"/>
</dbReference>
<evidence type="ECO:0000256" key="6">
    <source>
        <dbReference type="ARBA" id="ARBA00023136"/>
    </source>
</evidence>
<evidence type="ECO:0000256" key="5">
    <source>
        <dbReference type="ARBA" id="ARBA00022989"/>
    </source>
</evidence>
<dbReference type="Gene3D" id="1.20.1250.20">
    <property type="entry name" value="MFS general substrate transporter like domains"/>
    <property type="match status" value="1"/>
</dbReference>
<dbReference type="CDD" id="cd17323">
    <property type="entry name" value="MFS_Tpo1_MDR_like"/>
    <property type="match status" value="1"/>
</dbReference>
<dbReference type="AlphaFoldDB" id="A0A5N6IQU5"/>
<dbReference type="InterPro" id="IPR020846">
    <property type="entry name" value="MFS_dom"/>
</dbReference>
<accession>A0A5N6IQU5</accession>
<evidence type="ECO:0000256" key="3">
    <source>
        <dbReference type="ARBA" id="ARBA00022475"/>
    </source>
</evidence>
<evidence type="ECO:0000313" key="13">
    <source>
        <dbReference type="Proteomes" id="UP000326289"/>
    </source>
</evidence>
<proteinExistence type="inferred from homology"/>
<keyword evidence="2" id="KW-0813">Transport</keyword>
<comment type="subcellular location">
    <subcellularLocation>
        <location evidence="1">Cell membrane</location>
        <topology evidence="1">Multi-pass membrane protein</topology>
    </subcellularLocation>
</comment>
<dbReference type="PROSITE" id="PS50850">
    <property type="entry name" value="MFS"/>
    <property type="match status" value="1"/>
</dbReference>
<feature type="transmembrane region" description="Helical" evidence="9">
    <location>
        <begin position="197"/>
        <end position="217"/>
    </location>
</feature>
<keyword evidence="6 9" id="KW-0472">Membrane</keyword>
<dbReference type="Gene3D" id="2.60.120.330">
    <property type="entry name" value="B-lactam Antibiotic, Isopenicillin N Synthase, Chain"/>
    <property type="match status" value="1"/>
</dbReference>
<dbReference type="PROSITE" id="PS51471">
    <property type="entry name" value="FE2OG_OXY"/>
    <property type="match status" value="1"/>
</dbReference>
<dbReference type="InterPro" id="IPR005123">
    <property type="entry name" value="Oxoglu/Fe-dep_dioxygenase_dom"/>
</dbReference>
<dbReference type="EMBL" id="ML732854">
    <property type="protein sequence ID" value="KAB8269041.1"/>
    <property type="molecule type" value="Genomic_DNA"/>
</dbReference>
<feature type="domain" description="Fe2OG dioxygenase" evidence="11">
    <location>
        <begin position="641"/>
        <end position="747"/>
    </location>
</feature>
<sequence length="798" mass="88940">MGCPNTAEDPGLYARNSPPANPSIALDETEDPQRWPKSRKWLYTGIVALMTGAIAFCSSIYTAGTSLITATYGCSETVATLGVTTFLLGFASGPLIFAPLSEVYGRNPIFRLTLGLFVLFQIGCALAPNIAALIIFRFLAGFFGSPTVTNSGGSITDLWPQSERSVPLALFSAGSFLGPVFAPVAGGFVSEYLSWRWNFWLVLILGGVLYVTCVLFLPETYAPKLLRDKARRQGVVQMGPTLPEQLGTCLTRPWLMLFAEPILFLLSLYMAFIYGILYLDFTAYPIVYKQSRGWSPGISGLSFLGMGTGMAIATIASPYVNTIHGKYVSKLGPVPEARLPHLVILSWLIPVSLFWFGWTALPPKHWIIGIISGAPFGFSLILLFLSITSYLTDCYGPYGASALAANAVFRSIFGAVFPLFGTDLYDGLGVPWGSSLLGFFALAFAPLPWVFYRFGPWIRMKSKYHQMMMSAQTPPVVDFGDFLSGEPDRMRKCAQAIGEACRTQGFFQIVNHPIPASLQQEMMKLSAEFFALPLEEKMKLDKSQNQHNRGYEVMYGQMIENHTKPDLKEGFYVAQDLPMNHPQVLSQKFAHGPNLWPESLGAHFRDTCMDYLNRITALTEQVMQAIAISLGYDQHYFDEFCTDPMAFYKLLHYPPQAEDSHPLQRGIGAHRDFGVITLLLQGDVPGLEVWDEEAQEYYPAPPVEGAYVVNLGNLFERWSNDVYVSNVHRVINRSGTHRYSIPFNYNGNPDFVIRCIESCRGKPEDEKYAPISVDDYVRQKYKDVYNRVGIYQVAERAA</sequence>
<dbReference type="SUPFAM" id="SSF103473">
    <property type="entry name" value="MFS general substrate transporter"/>
    <property type="match status" value="1"/>
</dbReference>
<dbReference type="Pfam" id="PF07690">
    <property type="entry name" value="MFS_1"/>
    <property type="match status" value="1"/>
</dbReference>
<evidence type="ECO:0008006" key="14">
    <source>
        <dbReference type="Google" id="ProtNLM"/>
    </source>
</evidence>
<feature type="transmembrane region" description="Helical" evidence="9">
    <location>
        <begin position="81"/>
        <end position="100"/>
    </location>
</feature>
<evidence type="ECO:0000256" key="9">
    <source>
        <dbReference type="SAM" id="Phobius"/>
    </source>
</evidence>
<evidence type="ECO:0000256" key="4">
    <source>
        <dbReference type="ARBA" id="ARBA00022692"/>
    </source>
</evidence>
<name>A0A5N6IQU5_9EURO</name>
<keyword evidence="4 9" id="KW-0812">Transmembrane</keyword>
<feature type="region of interest" description="Disordered" evidence="8">
    <location>
        <begin position="1"/>
        <end position="32"/>
    </location>
</feature>
<dbReference type="InterPro" id="IPR027443">
    <property type="entry name" value="IPNS-like_sf"/>
</dbReference>
<feature type="transmembrane region" description="Helical" evidence="9">
    <location>
        <begin position="41"/>
        <end position="61"/>
    </location>
</feature>
<feature type="transmembrane region" description="Helical" evidence="9">
    <location>
        <begin position="297"/>
        <end position="320"/>
    </location>
</feature>
<protein>
    <recommendedName>
        <fullName evidence="14">Major facilitator superfamily domain-containing protein</fullName>
    </recommendedName>
</protein>